<evidence type="ECO:0000256" key="6">
    <source>
        <dbReference type="ARBA" id="ARBA00023002"/>
    </source>
</evidence>
<dbReference type="PANTHER" id="PTHR43598">
    <property type="entry name" value="TUNGSTEN-CONTAINING FORMYLMETHANOFURAN DEHYDROGENASE 2 SUBUNIT B"/>
    <property type="match status" value="1"/>
</dbReference>
<dbReference type="PROSITE" id="PS00551">
    <property type="entry name" value="MOLYBDOPTERIN_PROK_1"/>
    <property type="match status" value="1"/>
</dbReference>
<comment type="similarity">
    <text evidence="3">Belongs to the prokaryotic molybdopterin-containing oxidoreductase family.</text>
</comment>
<dbReference type="Gene3D" id="2.20.25.90">
    <property type="entry name" value="ADC-like domains"/>
    <property type="match status" value="1"/>
</dbReference>
<name>A0A6B1FWE2_9CHLR</name>
<dbReference type="InterPro" id="IPR027467">
    <property type="entry name" value="MopterinOxRdtase_cofactor_BS"/>
</dbReference>
<evidence type="ECO:0000256" key="8">
    <source>
        <dbReference type="ARBA" id="ARBA00023014"/>
    </source>
</evidence>
<dbReference type="Pfam" id="PF04879">
    <property type="entry name" value="Molybdop_Fe4S4"/>
    <property type="match status" value="1"/>
</dbReference>
<dbReference type="GO" id="GO:0009055">
    <property type="term" value="F:electron transfer activity"/>
    <property type="evidence" value="ECO:0007669"/>
    <property type="project" value="TreeGrafter"/>
</dbReference>
<dbReference type="AlphaFoldDB" id="A0A6B1FWE2"/>
<feature type="non-terminal residue" evidence="11">
    <location>
        <position position="80"/>
    </location>
</feature>
<dbReference type="GO" id="GO:0016491">
    <property type="term" value="F:oxidoreductase activity"/>
    <property type="evidence" value="ECO:0007669"/>
    <property type="project" value="UniProtKB-KW"/>
</dbReference>
<dbReference type="GO" id="GO:0051539">
    <property type="term" value="F:4 iron, 4 sulfur cluster binding"/>
    <property type="evidence" value="ECO:0007669"/>
    <property type="project" value="UniProtKB-KW"/>
</dbReference>
<evidence type="ECO:0000259" key="10">
    <source>
        <dbReference type="PROSITE" id="PS51669"/>
    </source>
</evidence>
<feature type="region of interest" description="Disordered" evidence="9">
    <location>
        <begin position="1"/>
        <end position="20"/>
    </location>
</feature>
<evidence type="ECO:0000256" key="7">
    <source>
        <dbReference type="ARBA" id="ARBA00023004"/>
    </source>
</evidence>
<gene>
    <name evidence="11" type="ORF">F4148_03975</name>
</gene>
<dbReference type="PANTHER" id="PTHR43598:SF1">
    <property type="entry name" value="FORMATE DEHYDROGENASE-O MAJOR SUBUNIT"/>
    <property type="match status" value="1"/>
</dbReference>
<protein>
    <recommendedName>
        <fullName evidence="10">4Fe-4S Mo/W bis-MGD-type domain-containing protein</fullName>
    </recommendedName>
</protein>
<evidence type="ECO:0000256" key="1">
    <source>
        <dbReference type="ARBA" id="ARBA00001966"/>
    </source>
</evidence>
<dbReference type="SMART" id="SM00926">
    <property type="entry name" value="Molybdop_Fe4S4"/>
    <property type="match status" value="1"/>
</dbReference>
<dbReference type="SUPFAM" id="SSF53706">
    <property type="entry name" value="Formate dehydrogenase/DMSO reductase, domains 1-3"/>
    <property type="match status" value="1"/>
</dbReference>
<dbReference type="GO" id="GO:0030151">
    <property type="term" value="F:molybdenum ion binding"/>
    <property type="evidence" value="ECO:0007669"/>
    <property type="project" value="TreeGrafter"/>
</dbReference>
<sequence length="80" mass="8490">MKSRNSSAGGGTGSGQIDQWHDTYCPYCGVGCGLRVGIRNGKVAKVRGNPDHPSSLGDLCLKPIHLTSALDTPDRIREPL</sequence>
<evidence type="ECO:0000313" key="11">
    <source>
        <dbReference type="EMBL" id="MYH60939.1"/>
    </source>
</evidence>
<keyword evidence="7" id="KW-0408">Iron</keyword>
<dbReference type="InterPro" id="IPR006963">
    <property type="entry name" value="Mopterin_OxRdtase_4Fe-4S_dom"/>
</dbReference>
<reference evidence="11" key="1">
    <citation type="submission" date="2019-09" db="EMBL/GenBank/DDBJ databases">
        <title>Characterisation of the sponge microbiome using genome-centric metagenomics.</title>
        <authorList>
            <person name="Engelberts J.P."/>
            <person name="Robbins S.J."/>
            <person name="De Goeij J.M."/>
            <person name="Aranda M."/>
            <person name="Bell S.C."/>
            <person name="Webster N.S."/>
        </authorList>
    </citation>
    <scope>NUCLEOTIDE SEQUENCE</scope>
    <source>
        <strain evidence="11">SB0675_bin_29</strain>
    </source>
</reference>
<comment type="cofactor">
    <cofactor evidence="1">
        <name>[4Fe-4S] cluster</name>
        <dbReference type="ChEBI" id="CHEBI:49883"/>
    </cofactor>
</comment>
<keyword evidence="6" id="KW-0560">Oxidoreductase</keyword>
<feature type="domain" description="4Fe-4S Mo/W bis-MGD-type" evidence="10">
    <location>
        <begin position="18"/>
        <end position="74"/>
    </location>
</feature>
<evidence type="ECO:0000256" key="2">
    <source>
        <dbReference type="ARBA" id="ARBA00004196"/>
    </source>
</evidence>
<comment type="caution">
    <text evidence="11">The sequence shown here is derived from an EMBL/GenBank/DDBJ whole genome shotgun (WGS) entry which is preliminary data.</text>
</comment>
<dbReference type="PROSITE" id="PS51669">
    <property type="entry name" value="4FE4S_MOW_BIS_MGD"/>
    <property type="match status" value="1"/>
</dbReference>
<keyword evidence="8" id="KW-0411">Iron-sulfur</keyword>
<evidence type="ECO:0000256" key="9">
    <source>
        <dbReference type="SAM" id="MobiDB-lite"/>
    </source>
</evidence>
<dbReference type="GO" id="GO:0009061">
    <property type="term" value="P:anaerobic respiration"/>
    <property type="evidence" value="ECO:0007669"/>
    <property type="project" value="TreeGrafter"/>
</dbReference>
<organism evidence="11">
    <name type="scientific">Caldilineaceae bacterium SB0675_bin_29</name>
    <dbReference type="NCBI Taxonomy" id="2605266"/>
    <lineage>
        <taxon>Bacteria</taxon>
        <taxon>Bacillati</taxon>
        <taxon>Chloroflexota</taxon>
        <taxon>Caldilineae</taxon>
        <taxon>Caldilineales</taxon>
        <taxon>Caldilineaceae</taxon>
    </lineage>
</organism>
<proteinExistence type="inferred from homology"/>
<evidence type="ECO:0000256" key="3">
    <source>
        <dbReference type="ARBA" id="ARBA00010312"/>
    </source>
</evidence>
<keyword evidence="4" id="KW-0004">4Fe-4S</keyword>
<keyword evidence="5" id="KW-0479">Metal-binding</keyword>
<accession>A0A6B1FWE2</accession>
<dbReference type="EMBL" id="VYDA01000149">
    <property type="protein sequence ID" value="MYH60939.1"/>
    <property type="molecule type" value="Genomic_DNA"/>
</dbReference>
<dbReference type="GO" id="GO:0030313">
    <property type="term" value="C:cell envelope"/>
    <property type="evidence" value="ECO:0007669"/>
    <property type="project" value="UniProtKB-SubCell"/>
</dbReference>
<evidence type="ECO:0000256" key="4">
    <source>
        <dbReference type="ARBA" id="ARBA00022485"/>
    </source>
</evidence>
<comment type="subcellular location">
    <subcellularLocation>
        <location evidence="2">Cell envelope</location>
    </subcellularLocation>
</comment>
<evidence type="ECO:0000256" key="5">
    <source>
        <dbReference type="ARBA" id="ARBA00022723"/>
    </source>
</evidence>